<dbReference type="Pfam" id="PF03966">
    <property type="entry name" value="Trm112p"/>
    <property type="match status" value="1"/>
</dbReference>
<reference evidence="8" key="1">
    <citation type="journal article" date="2023" name="Nat. Microbiol.">
        <title>Babesia duncani multi-omics identifies virulence factors and drug targets.</title>
        <authorList>
            <person name="Singh P."/>
            <person name="Lonardi S."/>
            <person name="Liang Q."/>
            <person name="Vydyam P."/>
            <person name="Khabirova E."/>
            <person name="Fang T."/>
            <person name="Gihaz S."/>
            <person name="Thekkiniath J."/>
            <person name="Munshi M."/>
            <person name="Abel S."/>
            <person name="Ciampossin L."/>
            <person name="Batugedara G."/>
            <person name="Gupta M."/>
            <person name="Lu X.M."/>
            <person name="Lenz T."/>
            <person name="Chakravarty S."/>
            <person name="Cornillot E."/>
            <person name="Hu Y."/>
            <person name="Ma W."/>
            <person name="Gonzalez L.M."/>
            <person name="Sanchez S."/>
            <person name="Estrada K."/>
            <person name="Sanchez-Flores A."/>
            <person name="Montero E."/>
            <person name="Harb O.S."/>
            <person name="Le Roch K.G."/>
            <person name="Mamoun C.B."/>
        </authorList>
    </citation>
    <scope>NUCLEOTIDE SEQUENCE</scope>
    <source>
        <strain evidence="8">WA1</strain>
    </source>
</reference>
<dbReference type="Gene3D" id="2.20.25.10">
    <property type="match status" value="1"/>
</dbReference>
<dbReference type="RefSeq" id="XP_067801775.1">
    <property type="nucleotide sequence ID" value="XM_067948597.1"/>
</dbReference>
<evidence type="ECO:0000313" key="9">
    <source>
        <dbReference type="Proteomes" id="UP001214638"/>
    </source>
</evidence>
<protein>
    <recommendedName>
        <fullName evidence="7">Pre-mRNA-splicing factor 38</fullName>
    </recommendedName>
</protein>
<dbReference type="GO" id="GO:0005681">
    <property type="term" value="C:spliceosomal complex"/>
    <property type="evidence" value="ECO:0007669"/>
    <property type="project" value="UniProtKB-KW"/>
</dbReference>
<proteinExistence type="inferred from homology"/>
<dbReference type="GeneID" id="94337884"/>
<evidence type="ECO:0000256" key="7">
    <source>
        <dbReference type="RuleBase" id="RU367025"/>
    </source>
</evidence>
<accession>A0AAD9PHG7</accession>
<keyword evidence="5 7" id="KW-0508">mRNA splicing</keyword>
<dbReference type="Pfam" id="PF03371">
    <property type="entry name" value="PRP38"/>
    <property type="match status" value="1"/>
</dbReference>
<keyword evidence="4 7" id="KW-0747">Spliceosome</keyword>
<evidence type="ECO:0000256" key="1">
    <source>
        <dbReference type="ARBA" id="ARBA00004123"/>
    </source>
</evidence>
<dbReference type="EMBL" id="JALLKP010000022">
    <property type="protein sequence ID" value="KAK2194932.1"/>
    <property type="molecule type" value="Genomic_DNA"/>
</dbReference>
<keyword evidence="3 7" id="KW-0507">mRNA processing</keyword>
<comment type="subcellular location">
    <subcellularLocation>
        <location evidence="1 7">Nucleus</location>
    </subcellularLocation>
</comment>
<evidence type="ECO:0000256" key="4">
    <source>
        <dbReference type="ARBA" id="ARBA00022728"/>
    </source>
</evidence>
<comment type="caution">
    <text evidence="8">The sequence shown here is derived from an EMBL/GenBank/DDBJ whole genome shotgun (WGS) entry which is preliminary data.</text>
</comment>
<dbReference type="PANTHER" id="PTHR23142">
    <property type="entry name" value="PRE-MRNA-SPLICING FACTOR 38A-RELATED"/>
    <property type="match status" value="1"/>
</dbReference>
<dbReference type="KEGG" id="bdw:94337884"/>
<evidence type="ECO:0000256" key="2">
    <source>
        <dbReference type="ARBA" id="ARBA00006164"/>
    </source>
</evidence>
<sequence length="478" mass="55159">MPGTQEQVFFAFKLIHADGVAAGVTENPLEAVQRCHLHKKPDLNCKFCRKYKSAVHEMSRISQQQSQNMDEKRDALPMTNSSTYNLNTLLRNNILASEYYKSLVSMQTFQEIVQELIQYSDHAEPYCSTATRAPSTLFCCLYRFFTMRLSGKQMTQLLEHAKSPYPRCCGFLYLRFVLPSDELWNWFEPYLLDDEEFVVGANGRTSTIGEFATMLLLEDKYANTILPRLPTKFRNLHGPQLMQMPLHRKRRLSNMDMLHAFVEGKKVMALKDGNWTHAEITTVAGDDHGYPCIDVIFEDETSASLDIAYVKLENDKPHKNDDYVHASDDYDAMDAYRKRQRERAIAHGKSYCKRPTSYKASLSRITTNRNAKSCNGYPLKITLAEAPEASKVIPQELQPEFIKKMLQRLDYDAFYTSAASLGFDLPRRYDDSDLENERFIQTIHDAMLNFHIMEGHLMCPVCQHIYPIRKGIPDFLNK</sequence>
<keyword evidence="6 7" id="KW-0539">Nucleus</keyword>
<comment type="function">
    <text evidence="7">Required for pre-mRNA splicing.</text>
</comment>
<evidence type="ECO:0000313" key="8">
    <source>
        <dbReference type="EMBL" id="KAK2194932.1"/>
    </source>
</evidence>
<gene>
    <name evidence="8" type="ORF">BdWA1_003587</name>
</gene>
<dbReference type="SUPFAM" id="SSF158997">
    <property type="entry name" value="Trm112p-like"/>
    <property type="match status" value="1"/>
</dbReference>
<organism evidence="8 9">
    <name type="scientific">Babesia duncani</name>
    <dbReference type="NCBI Taxonomy" id="323732"/>
    <lineage>
        <taxon>Eukaryota</taxon>
        <taxon>Sar</taxon>
        <taxon>Alveolata</taxon>
        <taxon>Apicomplexa</taxon>
        <taxon>Aconoidasida</taxon>
        <taxon>Piroplasmida</taxon>
        <taxon>Babesiidae</taxon>
        <taxon>Babesia</taxon>
    </lineage>
</organism>
<keyword evidence="9" id="KW-1185">Reference proteome</keyword>
<dbReference type="InterPro" id="IPR005651">
    <property type="entry name" value="Trm112-like"/>
</dbReference>
<dbReference type="InterPro" id="IPR005037">
    <property type="entry name" value="PRP38"/>
</dbReference>
<name>A0AAD9PHG7_9APIC</name>
<dbReference type="AlphaFoldDB" id="A0AAD9PHG7"/>
<dbReference type="GO" id="GO:0000398">
    <property type="term" value="P:mRNA splicing, via spliceosome"/>
    <property type="evidence" value="ECO:0007669"/>
    <property type="project" value="UniProtKB-UniRule"/>
</dbReference>
<dbReference type="Proteomes" id="UP001214638">
    <property type="component" value="Unassembled WGS sequence"/>
</dbReference>
<comment type="similarity">
    <text evidence="2 7">Belongs to the PRP38 family.</text>
</comment>
<evidence type="ECO:0000256" key="5">
    <source>
        <dbReference type="ARBA" id="ARBA00023187"/>
    </source>
</evidence>
<evidence type="ECO:0000256" key="6">
    <source>
        <dbReference type="ARBA" id="ARBA00023242"/>
    </source>
</evidence>
<evidence type="ECO:0000256" key="3">
    <source>
        <dbReference type="ARBA" id="ARBA00022664"/>
    </source>
</evidence>